<dbReference type="EMBL" id="JACNJN010000161">
    <property type="protein sequence ID" value="MBC8336426.1"/>
    <property type="molecule type" value="Genomic_DNA"/>
</dbReference>
<evidence type="ECO:0000259" key="1">
    <source>
        <dbReference type="Pfam" id="PF07969"/>
    </source>
</evidence>
<dbReference type="Gene3D" id="3.20.20.140">
    <property type="entry name" value="Metal-dependent hydrolases"/>
    <property type="match status" value="1"/>
</dbReference>
<dbReference type="Gene3D" id="3.10.310.70">
    <property type="match status" value="1"/>
</dbReference>
<dbReference type="PANTHER" id="PTHR22642:SF2">
    <property type="entry name" value="PROTEIN LONG AFTER FAR-RED 3"/>
    <property type="match status" value="1"/>
</dbReference>
<dbReference type="SUPFAM" id="SSF51556">
    <property type="entry name" value="Metallo-dependent hydrolases"/>
    <property type="match status" value="1"/>
</dbReference>
<dbReference type="InterPro" id="IPR011059">
    <property type="entry name" value="Metal-dep_hydrolase_composite"/>
</dbReference>
<comment type="caution">
    <text evidence="2">The sequence shown here is derived from an EMBL/GenBank/DDBJ whole genome shotgun (WGS) entry which is preliminary data.</text>
</comment>
<feature type="domain" description="Amidohydrolase 3" evidence="1">
    <location>
        <begin position="49"/>
        <end position="532"/>
    </location>
</feature>
<dbReference type="Gene3D" id="2.30.40.10">
    <property type="entry name" value="Urease, subunit C, domain 1"/>
    <property type="match status" value="1"/>
</dbReference>
<evidence type="ECO:0000313" key="3">
    <source>
        <dbReference type="Proteomes" id="UP000614469"/>
    </source>
</evidence>
<name>A0A8J6NIW1_9CHLR</name>
<proteinExistence type="predicted"/>
<dbReference type="SUPFAM" id="SSF51338">
    <property type="entry name" value="Composite domain of metallo-dependent hydrolases"/>
    <property type="match status" value="1"/>
</dbReference>
<gene>
    <name evidence="2" type="ORF">H8E29_14265</name>
</gene>
<dbReference type="PANTHER" id="PTHR22642">
    <property type="entry name" value="IMIDAZOLONEPROPIONASE"/>
    <property type="match status" value="1"/>
</dbReference>
<protein>
    <submittedName>
        <fullName evidence="2">Amidohydrolase</fullName>
    </submittedName>
</protein>
<dbReference type="InterPro" id="IPR033932">
    <property type="entry name" value="YtcJ-like"/>
</dbReference>
<dbReference type="AlphaFoldDB" id="A0A8J6NIW1"/>
<dbReference type="InterPro" id="IPR032466">
    <property type="entry name" value="Metal_Hydrolase"/>
</dbReference>
<dbReference type="CDD" id="cd01300">
    <property type="entry name" value="YtcJ_like"/>
    <property type="match status" value="1"/>
</dbReference>
<dbReference type="GO" id="GO:0016810">
    <property type="term" value="F:hydrolase activity, acting on carbon-nitrogen (but not peptide) bonds"/>
    <property type="evidence" value="ECO:0007669"/>
    <property type="project" value="InterPro"/>
</dbReference>
<dbReference type="Pfam" id="PF07969">
    <property type="entry name" value="Amidohydro_3"/>
    <property type="match status" value="1"/>
</dbReference>
<evidence type="ECO:0000313" key="2">
    <source>
        <dbReference type="EMBL" id="MBC8336426.1"/>
    </source>
</evidence>
<accession>A0A8J6NIW1</accession>
<dbReference type="InterPro" id="IPR013108">
    <property type="entry name" value="Amidohydro_3"/>
</dbReference>
<organism evidence="2 3">
    <name type="scientific">Candidatus Desulfolinea nitratireducens</name>
    <dbReference type="NCBI Taxonomy" id="2841698"/>
    <lineage>
        <taxon>Bacteria</taxon>
        <taxon>Bacillati</taxon>
        <taxon>Chloroflexota</taxon>
        <taxon>Anaerolineae</taxon>
        <taxon>Anaerolineales</taxon>
        <taxon>Anaerolineales incertae sedis</taxon>
        <taxon>Candidatus Desulfolinea</taxon>
    </lineage>
</organism>
<sequence>MPNLILYHGKLHTQDADYPDATAIALRDGRILAVGRDSEIRALAKTDTEEIDLEGRRVLPGLTDSHIHFYDWSLFLERIQLDDVASLAEVQELVHKTAKMTGPGEWVIGQGWNEESWDPPKMPTRSDLDAVAPDHPVIIWRKDLHLASVNSLALKLANISGATPDPDMGVIERDEFGNPNGILKELAINLVRDIMPQPSEMLIDNAMKNAMMKIHQLGITGVHDMRIMGGEDGPPALRAWQRLRDADEVRLRALVMLPGELLDQAVSLGLQSGLGDEFLRIGGIKLFSDGATGARTSWMLEPFADGGSGMPLTPMNVIAEKVAKADKAGITATIHSIGDRANRELLDVFSEVIGKNENQTSLHGRHRIEHVQHSHPDDLGRLGPLDLVASVQPLHLVEDISMVDKAIGDRGQWTYAFRDLLDAGTILAFGSDCPVSSPNPFLGIQAAVTRQRADGTPAGGWYPSQCLTVEEAVHGYTMGAAIAAGVENDQGSLTPGKLADLIVLDQDIFSIPPLEIAKTQVDKTVFNGDVVFDRLS</sequence>
<reference evidence="2 3" key="1">
    <citation type="submission" date="2020-08" db="EMBL/GenBank/DDBJ databases">
        <title>Bridging the membrane lipid divide: bacteria of the FCB group superphylum have the potential to synthesize archaeal ether lipids.</title>
        <authorList>
            <person name="Villanueva L."/>
            <person name="Von Meijenfeldt F.A.B."/>
            <person name="Westbye A.B."/>
            <person name="Yadav S."/>
            <person name="Hopmans E.C."/>
            <person name="Dutilh B.E."/>
            <person name="Sinninghe Damste J.S."/>
        </authorList>
    </citation>
    <scope>NUCLEOTIDE SEQUENCE [LARGE SCALE GENOMIC DNA]</scope>
    <source>
        <strain evidence="2">NIOZ-UU36</strain>
    </source>
</reference>
<dbReference type="Proteomes" id="UP000614469">
    <property type="component" value="Unassembled WGS sequence"/>
</dbReference>